<dbReference type="GO" id="GO:0043235">
    <property type="term" value="C:receptor complex"/>
    <property type="evidence" value="ECO:0007669"/>
    <property type="project" value="TreeGrafter"/>
</dbReference>
<dbReference type="InterPro" id="IPR000719">
    <property type="entry name" value="Prot_kinase_dom"/>
</dbReference>
<evidence type="ECO:0000256" key="1">
    <source>
        <dbReference type="SAM" id="Phobius"/>
    </source>
</evidence>
<dbReference type="AlphaFoldDB" id="A0A0N4VNS8"/>
<keyword evidence="1" id="KW-1133">Transmembrane helix</keyword>
<dbReference type="SUPFAM" id="SSF56112">
    <property type="entry name" value="Protein kinase-like (PK-like)"/>
    <property type="match status" value="1"/>
</dbReference>
<dbReference type="PANTHER" id="PTHR24416:SF600">
    <property type="entry name" value="PDGF- AND VEGF-RECEPTOR RELATED, ISOFORM J"/>
    <property type="match status" value="1"/>
</dbReference>
<reference evidence="5" key="1">
    <citation type="submission" date="2017-02" db="UniProtKB">
        <authorList>
            <consortium name="WormBaseParasite"/>
        </authorList>
    </citation>
    <scope>IDENTIFICATION</scope>
</reference>
<protein>
    <submittedName>
        <fullName evidence="5">Protein kinase domain-containing protein</fullName>
    </submittedName>
</protein>
<feature type="transmembrane region" description="Helical" evidence="1">
    <location>
        <begin position="207"/>
        <end position="228"/>
    </location>
</feature>
<evidence type="ECO:0000313" key="5">
    <source>
        <dbReference type="WBParaSite" id="EVEC_0001265101-mRNA-1"/>
    </source>
</evidence>
<dbReference type="Gene3D" id="3.30.200.20">
    <property type="entry name" value="Phosphorylase Kinase, domain 1"/>
    <property type="match status" value="1"/>
</dbReference>
<dbReference type="PANTHER" id="PTHR24416">
    <property type="entry name" value="TYROSINE-PROTEIN KINASE RECEPTOR"/>
    <property type="match status" value="1"/>
</dbReference>
<name>A0A0N4VNS8_ENTVE</name>
<keyword evidence="1" id="KW-0472">Membrane</keyword>
<evidence type="ECO:0000259" key="2">
    <source>
        <dbReference type="PROSITE" id="PS50011"/>
    </source>
</evidence>
<evidence type="ECO:0000313" key="3">
    <source>
        <dbReference type="EMBL" id="VDD97078.1"/>
    </source>
</evidence>
<dbReference type="InterPro" id="IPR001245">
    <property type="entry name" value="Ser-Thr/Tyr_kinase_cat_dom"/>
</dbReference>
<evidence type="ECO:0000313" key="4">
    <source>
        <dbReference type="Proteomes" id="UP000274131"/>
    </source>
</evidence>
<dbReference type="GO" id="GO:0005524">
    <property type="term" value="F:ATP binding"/>
    <property type="evidence" value="ECO:0007669"/>
    <property type="project" value="InterPro"/>
</dbReference>
<dbReference type="OrthoDB" id="3256376at2759"/>
<proteinExistence type="predicted"/>
<dbReference type="InterPro" id="IPR011009">
    <property type="entry name" value="Kinase-like_dom_sf"/>
</dbReference>
<keyword evidence="1" id="KW-0812">Transmembrane</keyword>
<dbReference type="Pfam" id="PF07714">
    <property type="entry name" value="PK_Tyr_Ser-Thr"/>
    <property type="match status" value="1"/>
</dbReference>
<dbReference type="GO" id="GO:0007169">
    <property type="term" value="P:cell surface receptor protein tyrosine kinase signaling pathway"/>
    <property type="evidence" value="ECO:0007669"/>
    <property type="project" value="TreeGrafter"/>
</dbReference>
<gene>
    <name evidence="3" type="ORF">EVEC_LOCUS11829</name>
</gene>
<dbReference type="GO" id="GO:0005886">
    <property type="term" value="C:plasma membrane"/>
    <property type="evidence" value="ECO:0007669"/>
    <property type="project" value="TreeGrafter"/>
</dbReference>
<dbReference type="STRING" id="51028.A0A0N4VNS8"/>
<dbReference type="WBParaSite" id="EVEC_0001265101-mRNA-1">
    <property type="protein sequence ID" value="EVEC_0001265101-mRNA-1"/>
    <property type="gene ID" value="EVEC_0001265101"/>
</dbReference>
<dbReference type="PROSITE" id="PS50011">
    <property type="entry name" value="PROTEIN_KINASE_DOM"/>
    <property type="match status" value="1"/>
</dbReference>
<dbReference type="EMBL" id="UXUI01012778">
    <property type="protein sequence ID" value="VDD97078.1"/>
    <property type="molecule type" value="Genomic_DNA"/>
</dbReference>
<feature type="domain" description="Protein kinase" evidence="2">
    <location>
        <begin position="269"/>
        <end position="376"/>
    </location>
</feature>
<dbReference type="InterPro" id="IPR050122">
    <property type="entry name" value="RTK"/>
</dbReference>
<reference evidence="3 4" key="2">
    <citation type="submission" date="2018-10" db="EMBL/GenBank/DDBJ databases">
        <authorList>
            <consortium name="Pathogen Informatics"/>
        </authorList>
    </citation>
    <scope>NUCLEOTIDE SEQUENCE [LARGE SCALE GENOMIC DNA]</scope>
</reference>
<organism evidence="5">
    <name type="scientific">Enterobius vermicularis</name>
    <name type="common">Human pinworm</name>
    <dbReference type="NCBI Taxonomy" id="51028"/>
    <lineage>
        <taxon>Eukaryota</taxon>
        <taxon>Metazoa</taxon>
        <taxon>Ecdysozoa</taxon>
        <taxon>Nematoda</taxon>
        <taxon>Chromadorea</taxon>
        <taxon>Rhabditida</taxon>
        <taxon>Spirurina</taxon>
        <taxon>Oxyuridomorpha</taxon>
        <taxon>Oxyuroidea</taxon>
        <taxon>Oxyuridae</taxon>
        <taxon>Enterobius</taxon>
    </lineage>
</organism>
<accession>A0A0N4VNS8</accession>
<dbReference type="GO" id="GO:0004714">
    <property type="term" value="F:transmembrane receptor protein tyrosine kinase activity"/>
    <property type="evidence" value="ECO:0007669"/>
    <property type="project" value="TreeGrafter"/>
</dbReference>
<keyword evidence="4" id="KW-1185">Reference proteome</keyword>
<sequence>MSNIFPQGEFYKIAEFVYNGTENCRKYGNQAEVAFTYMNDNRPELIWMTNKDDFNKYFANTTFNYDIQVQPKLPKAIVLADDIELAAKRILSRHQNENYAKYILVISDFDLYIPANMSEVLKDLMDINNIRFEALQFDEYYDEDKSSYQSDENYFEMITSNAHYIEVDSVDSLYAAKLAIKLYPCILEETEEAFALAPTEHSSAKPLWLWILLIPFSLLAILLTYFVWKKYLRNAQNRIGISDKVSALPNDYRTLECKNWIIDDNHIVIDYSQKLGSGAFSTVYKGRIIGMAPVCKMVPSVVLQNVFNDCEVAVKTLPTFADDRAKSDFMQEINFMKSLVYHPHLVCMLGVAHQTPSELCLVVEFCSKGDLLHYVR</sequence>
<dbReference type="Proteomes" id="UP000274131">
    <property type="component" value="Unassembled WGS sequence"/>
</dbReference>